<dbReference type="Gene3D" id="3.90.226.10">
    <property type="entry name" value="2-enoyl-CoA Hydratase, Chain A, domain 1"/>
    <property type="match status" value="1"/>
</dbReference>
<dbReference type="InterPro" id="IPR029045">
    <property type="entry name" value="ClpP/crotonase-like_dom_sf"/>
</dbReference>
<evidence type="ECO:0000313" key="3">
    <source>
        <dbReference type="Proteomes" id="UP000316416"/>
    </source>
</evidence>
<evidence type="ECO:0000313" key="2">
    <source>
        <dbReference type="EMBL" id="QPG60579.1"/>
    </source>
</evidence>
<organism evidence="2 3">
    <name type="scientific">Shewanella eurypsychrophilus</name>
    <dbReference type="NCBI Taxonomy" id="2593656"/>
    <lineage>
        <taxon>Bacteria</taxon>
        <taxon>Pseudomonadati</taxon>
        <taxon>Pseudomonadota</taxon>
        <taxon>Gammaproteobacteria</taxon>
        <taxon>Alteromonadales</taxon>
        <taxon>Shewanellaceae</taxon>
        <taxon>Shewanella</taxon>
    </lineage>
</organism>
<feature type="domain" description="Tail specific protease" evidence="1">
    <location>
        <begin position="212"/>
        <end position="422"/>
    </location>
</feature>
<reference evidence="2" key="1">
    <citation type="submission" date="2021-07" db="EMBL/GenBank/DDBJ databases">
        <title>Shewanella sp. YLB-07 whole genome sequence.</title>
        <authorList>
            <person name="Yu L."/>
        </authorList>
    </citation>
    <scope>NUCLEOTIDE SEQUENCE</scope>
    <source>
        <strain evidence="2">YLB-08</strain>
    </source>
</reference>
<dbReference type="SUPFAM" id="SSF52096">
    <property type="entry name" value="ClpP/crotonase"/>
    <property type="match status" value="1"/>
</dbReference>
<dbReference type="Proteomes" id="UP000316416">
    <property type="component" value="Chromosome"/>
</dbReference>
<dbReference type="InterPro" id="IPR005151">
    <property type="entry name" value="Tail-specific_protease"/>
</dbReference>
<sequence length="462" mass="51794">MHQDLDFLLQQVEQHSALSSLNPEKFTRLVSKIEPLLFRLSHFQETQAFYTEILKLLAILDDPGLTIFYPRLEAEKLPFTLRVVADSWLALGSNSQLLDEDHPFITHIDGIPITRWEQASQKFLSGPEKQSLSARVDGLSQLSMLRYDMGLPHKASVLLSLTDNADSNMQLSLPINSLSSTKNNASILGKLLWSNADLLPTYIPIADLADIETDPKLATQLDDSLQQPMTILDLRNSNGNNDKLLSWIANHYADVPPAVHNTKTKQSLMAFGQYRRSLDFKSDFLKPLGFLPFDELSFFEQIEFSQASQDVTLSENSHFGLWYGKRSPVLTQAALKPPDPSLQPHLVLLIGPECRRECEWIVYFAKSLSRVTLIGEKTSGDFGRHYAFILPNSGIKIELTASLTYSMQGDLLSGIGTQPDISLPINDNIHWQGLVSLIVSEPTAPQVVYNHKTPPLKEAKFN</sequence>
<proteinExistence type="predicted"/>
<accession>A0ABX6VFU9</accession>
<keyword evidence="3" id="KW-1185">Reference proteome</keyword>
<protein>
    <recommendedName>
        <fullName evidence="1">Tail specific protease domain-containing protein</fullName>
    </recommendedName>
</protein>
<evidence type="ECO:0000259" key="1">
    <source>
        <dbReference type="Pfam" id="PF03572"/>
    </source>
</evidence>
<name>A0ABX6VFU9_9GAMM</name>
<dbReference type="Pfam" id="PF03572">
    <property type="entry name" value="Peptidase_S41"/>
    <property type="match status" value="1"/>
</dbReference>
<gene>
    <name evidence="2" type="ORF">FM038_020620</name>
</gene>
<dbReference type="EMBL" id="CP045503">
    <property type="protein sequence ID" value="QPG60579.1"/>
    <property type="molecule type" value="Genomic_DNA"/>
</dbReference>